<dbReference type="InterPro" id="IPR016195">
    <property type="entry name" value="Pol/histidinol_Pase-like"/>
</dbReference>
<dbReference type="SUPFAM" id="SSF89550">
    <property type="entry name" value="PHP domain-like"/>
    <property type="match status" value="1"/>
</dbReference>
<organism evidence="2">
    <name type="scientific">hydrothermal vent metagenome</name>
    <dbReference type="NCBI Taxonomy" id="652676"/>
    <lineage>
        <taxon>unclassified sequences</taxon>
        <taxon>metagenomes</taxon>
        <taxon>ecological metagenomes</taxon>
    </lineage>
</organism>
<dbReference type="Gene3D" id="3.20.20.140">
    <property type="entry name" value="Metal-dependent hydrolases"/>
    <property type="match status" value="1"/>
</dbReference>
<feature type="transmembrane region" description="Helical" evidence="1">
    <location>
        <begin position="12"/>
        <end position="31"/>
    </location>
</feature>
<dbReference type="EMBL" id="UOGD01000127">
    <property type="protein sequence ID" value="VAX19062.1"/>
    <property type="molecule type" value="Genomic_DNA"/>
</dbReference>
<sequence>MKIKKIIIRTIAALLVIFILAFIIITGPFWWKYWVTYPRLEKERAELWSKYKEPQKFIELNEYKGEFHLHSYWSHDSRGKLNEILPAAKKAGYSFLFFSDHPHSKLDTFPRSYHGVYDGVIFEPGTESSHGFMVTPMDSVVLDWSKGDSAVIHDVVKNNGLVIYVHTEKPHHWDNPDYQAMEIYNIHTDFLDGNDGLLSLALNSFINKKKYHHWIFREIYDEQTEILSNWDKLNKHRRIVGVAAVDAHNNNNIRARYLDNGKVEWVGPNAETLEIVEPGLKEKILLGEPDSTGWAFKWELDPYFISFNYVANHVFSDTLTNFGIKDNLVAGHEFISFQSLAKADGFQYFAVDSSDNVNAILGDSISAKSVAKLKAVSPFPVQFQLVKDGKVIDTVDNVYEYEFDPNDHAGNYRIVAKVFLDDAWVSWVFTNPIYIY</sequence>
<evidence type="ECO:0000256" key="1">
    <source>
        <dbReference type="SAM" id="Phobius"/>
    </source>
</evidence>
<protein>
    <recommendedName>
        <fullName evidence="3">Polymerase/histidinol phosphatase N-terminal domain-containing protein</fullName>
    </recommendedName>
</protein>
<dbReference type="AlphaFoldDB" id="A0A3B1BT12"/>
<keyword evidence="1" id="KW-0472">Membrane</keyword>
<accession>A0A3B1BT12</accession>
<reference evidence="2" key="1">
    <citation type="submission" date="2018-06" db="EMBL/GenBank/DDBJ databases">
        <authorList>
            <person name="Zhirakovskaya E."/>
        </authorList>
    </citation>
    <scope>NUCLEOTIDE SEQUENCE</scope>
</reference>
<proteinExistence type="predicted"/>
<keyword evidence="1" id="KW-1133">Transmembrane helix</keyword>
<evidence type="ECO:0008006" key="3">
    <source>
        <dbReference type="Google" id="ProtNLM"/>
    </source>
</evidence>
<name>A0A3B1BT12_9ZZZZ</name>
<keyword evidence="1" id="KW-0812">Transmembrane</keyword>
<evidence type="ECO:0000313" key="2">
    <source>
        <dbReference type="EMBL" id="VAX19062.1"/>
    </source>
</evidence>
<gene>
    <name evidence="2" type="ORF">MNBD_IGNAVI01-2444</name>
</gene>